<evidence type="ECO:0000313" key="9">
    <source>
        <dbReference type="EMBL" id="MEI4803525.1"/>
    </source>
</evidence>
<dbReference type="Gene3D" id="1.10.3720.10">
    <property type="entry name" value="MetI-like"/>
    <property type="match status" value="1"/>
</dbReference>
<evidence type="ECO:0000313" key="10">
    <source>
        <dbReference type="Proteomes" id="UP001372526"/>
    </source>
</evidence>
<dbReference type="PANTHER" id="PTHR30465:SF44">
    <property type="entry name" value="ABC-TYPE DIPEPTIDE_OLIGOPEPTIDE TRANSPORT SYSTEM, PERMEASE COMPONENT"/>
    <property type="match status" value="1"/>
</dbReference>
<keyword evidence="5 7" id="KW-1133">Transmembrane helix</keyword>
<protein>
    <submittedName>
        <fullName evidence="9">ABC transporter permease subunit</fullName>
    </submittedName>
</protein>
<dbReference type="RefSeq" id="WP_336473850.1">
    <property type="nucleotide sequence ID" value="NZ_JBAWSX010000014.1"/>
</dbReference>
<evidence type="ECO:0000256" key="2">
    <source>
        <dbReference type="ARBA" id="ARBA00022448"/>
    </source>
</evidence>
<reference evidence="9 10" key="1">
    <citation type="submission" date="2024-01" db="EMBL/GenBank/DDBJ databases">
        <title>Seven novel Bacillus-like species.</title>
        <authorList>
            <person name="Liu G."/>
        </authorList>
    </citation>
    <scope>NUCLEOTIDE SEQUENCE [LARGE SCALE GENOMIC DNA]</scope>
    <source>
        <strain evidence="9 10">FJAT-51639</strain>
    </source>
</reference>
<keyword evidence="3" id="KW-1003">Cell membrane</keyword>
<keyword evidence="10" id="KW-1185">Reference proteome</keyword>
<evidence type="ECO:0000256" key="7">
    <source>
        <dbReference type="SAM" id="Phobius"/>
    </source>
</evidence>
<feature type="transmembrane region" description="Helical" evidence="7">
    <location>
        <begin position="81"/>
        <end position="103"/>
    </location>
</feature>
<dbReference type="PANTHER" id="PTHR30465">
    <property type="entry name" value="INNER MEMBRANE ABC TRANSPORTER"/>
    <property type="match status" value="1"/>
</dbReference>
<dbReference type="EMBL" id="JBAWSX010000014">
    <property type="protein sequence ID" value="MEI4803525.1"/>
    <property type="molecule type" value="Genomic_DNA"/>
</dbReference>
<evidence type="ECO:0000259" key="8">
    <source>
        <dbReference type="Pfam" id="PF00528"/>
    </source>
</evidence>
<feature type="transmembrane region" description="Helical" evidence="7">
    <location>
        <begin position="12"/>
        <end position="33"/>
    </location>
</feature>
<dbReference type="InterPro" id="IPR000515">
    <property type="entry name" value="MetI-like"/>
</dbReference>
<dbReference type="Pfam" id="PF00528">
    <property type="entry name" value="BPD_transp_1"/>
    <property type="match status" value="1"/>
</dbReference>
<feature type="domain" description="ABC transmembrane type-1" evidence="8">
    <location>
        <begin position="114"/>
        <end position="254"/>
    </location>
</feature>
<dbReference type="SUPFAM" id="SSF161098">
    <property type="entry name" value="MetI-like"/>
    <property type="match status" value="1"/>
</dbReference>
<comment type="subcellular location">
    <subcellularLocation>
        <location evidence="1">Cell membrane</location>
        <topology evidence="1">Multi-pass membrane protein</topology>
    </subcellularLocation>
</comment>
<comment type="caution">
    <text evidence="9">The sequence shown here is derived from an EMBL/GenBank/DDBJ whole genome shotgun (WGS) entry which is preliminary data.</text>
</comment>
<evidence type="ECO:0000256" key="5">
    <source>
        <dbReference type="ARBA" id="ARBA00022989"/>
    </source>
</evidence>
<keyword evidence="2" id="KW-0813">Transport</keyword>
<dbReference type="CDD" id="cd06261">
    <property type="entry name" value="TM_PBP2"/>
    <property type="match status" value="1"/>
</dbReference>
<evidence type="ECO:0000256" key="6">
    <source>
        <dbReference type="ARBA" id="ARBA00023136"/>
    </source>
</evidence>
<accession>A0ABU8FPC1</accession>
<dbReference type="InterPro" id="IPR035906">
    <property type="entry name" value="MetI-like_sf"/>
</dbReference>
<sequence length="289" mass="34106">MKTITILKITTAIMQLILAVAGILCLSSLPSLFKGMEIDISNYFKALGYLCKKLLDFSHLTYGKGLRPIFPQIFEFYWQSLWLFMLALFISVVCAFCFTYLIIRFFYEKLKRMKFVLVILESVPDLFIIMCFQILVLWLFQKTDIMVFNIATTWQKKSILMPVVCLSIPPTIMLTRIFLLQVEAELQKDYIAYAHAKGLNFYHIFRHHVLRNVLFTMFHYSKTIVWFMFSNLLMIESLFNVPGIVYFVLKYPFPEVFVVTLLLLYIPFFIIYKAYDLFVPAVMRGEECR</sequence>
<feature type="transmembrane region" description="Helical" evidence="7">
    <location>
        <begin position="159"/>
        <end position="179"/>
    </location>
</feature>
<organism evidence="9 10">
    <name type="scientific">Bacillus bruguierae</name>
    <dbReference type="NCBI Taxonomy" id="3127667"/>
    <lineage>
        <taxon>Bacteria</taxon>
        <taxon>Bacillati</taxon>
        <taxon>Bacillota</taxon>
        <taxon>Bacilli</taxon>
        <taxon>Bacillales</taxon>
        <taxon>Bacillaceae</taxon>
        <taxon>Bacillus</taxon>
    </lineage>
</organism>
<gene>
    <name evidence="9" type="ORF">WAZ07_20075</name>
</gene>
<keyword evidence="6 7" id="KW-0472">Membrane</keyword>
<evidence type="ECO:0000256" key="4">
    <source>
        <dbReference type="ARBA" id="ARBA00022692"/>
    </source>
</evidence>
<dbReference type="Proteomes" id="UP001372526">
    <property type="component" value="Unassembled WGS sequence"/>
</dbReference>
<feature type="transmembrane region" description="Helical" evidence="7">
    <location>
        <begin position="115"/>
        <end position="139"/>
    </location>
</feature>
<name>A0ABU8FPC1_9BACI</name>
<keyword evidence="4 7" id="KW-0812">Transmembrane</keyword>
<feature type="transmembrane region" description="Helical" evidence="7">
    <location>
        <begin position="255"/>
        <end position="275"/>
    </location>
</feature>
<proteinExistence type="predicted"/>
<evidence type="ECO:0000256" key="3">
    <source>
        <dbReference type="ARBA" id="ARBA00022475"/>
    </source>
</evidence>
<evidence type="ECO:0000256" key="1">
    <source>
        <dbReference type="ARBA" id="ARBA00004651"/>
    </source>
</evidence>
<feature type="transmembrane region" description="Helical" evidence="7">
    <location>
        <begin position="224"/>
        <end position="249"/>
    </location>
</feature>